<evidence type="ECO:0000256" key="2">
    <source>
        <dbReference type="ARBA" id="ARBA00022840"/>
    </source>
</evidence>
<keyword evidence="1" id="KW-0547">Nucleotide-binding</keyword>
<dbReference type="EMBL" id="JAYMYS010000005">
    <property type="protein sequence ID" value="KAK7391688.1"/>
    <property type="molecule type" value="Genomic_DNA"/>
</dbReference>
<name>A0AAN9XH78_PSOTE</name>
<organism evidence="4 5">
    <name type="scientific">Psophocarpus tetragonolobus</name>
    <name type="common">Winged bean</name>
    <name type="synonym">Dolichos tetragonolobus</name>
    <dbReference type="NCBI Taxonomy" id="3891"/>
    <lineage>
        <taxon>Eukaryota</taxon>
        <taxon>Viridiplantae</taxon>
        <taxon>Streptophyta</taxon>
        <taxon>Embryophyta</taxon>
        <taxon>Tracheophyta</taxon>
        <taxon>Spermatophyta</taxon>
        <taxon>Magnoliopsida</taxon>
        <taxon>eudicotyledons</taxon>
        <taxon>Gunneridae</taxon>
        <taxon>Pentapetalae</taxon>
        <taxon>rosids</taxon>
        <taxon>fabids</taxon>
        <taxon>Fabales</taxon>
        <taxon>Fabaceae</taxon>
        <taxon>Papilionoideae</taxon>
        <taxon>50 kb inversion clade</taxon>
        <taxon>NPAAA clade</taxon>
        <taxon>indigoferoid/millettioid clade</taxon>
        <taxon>Phaseoleae</taxon>
        <taxon>Psophocarpus</taxon>
    </lineage>
</organism>
<feature type="domain" description="Zeta toxin" evidence="3">
    <location>
        <begin position="210"/>
        <end position="323"/>
    </location>
</feature>
<evidence type="ECO:0000259" key="3">
    <source>
        <dbReference type="Pfam" id="PF06414"/>
    </source>
</evidence>
<keyword evidence="2" id="KW-0067">ATP-binding</keyword>
<dbReference type="GO" id="GO:0005524">
    <property type="term" value="F:ATP binding"/>
    <property type="evidence" value="ECO:0007669"/>
    <property type="project" value="UniProtKB-KW"/>
</dbReference>
<accession>A0AAN9XH78</accession>
<dbReference type="PANTHER" id="PTHR31153">
    <property type="entry name" value="CALMODULIN CALCIUM-DEPENDENT NAD KINASE"/>
    <property type="match status" value="1"/>
</dbReference>
<reference evidence="4 5" key="1">
    <citation type="submission" date="2024-01" db="EMBL/GenBank/DDBJ databases">
        <title>The genomes of 5 underutilized Papilionoideae crops provide insights into root nodulation and disease resistanc.</title>
        <authorList>
            <person name="Jiang F."/>
        </authorList>
    </citation>
    <scope>NUCLEOTIDE SEQUENCE [LARGE SCALE GENOMIC DNA]</scope>
    <source>
        <strain evidence="4">DUOXIRENSHENG_FW03</strain>
        <tissue evidence="4">Leaves</tissue>
    </source>
</reference>
<dbReference type="Gene3D" id="3.40.50.300">
    <property type="entry name" value="P-loop containing nucleotide triphosphate hydrolases"/>
    <property type="match status" value="1"/>
</dbReference>
<dbReference type="Pfam" id="PF06414">
    <property type="entry name" value="Zeta_toxin"/>
    <property type="match status" value="1"/>
</dbReference>
<dbReference type="InterPro" id="IPR027417">
    <property type="entry name" value="P-loop_NTPase"/>
</dbReference>
<proteinExistence type="predicted"/>
<evidence type="ECO:0000313" key="4">
    <source>
        <dbReference type="EMBL" id="KAK7391688.1"/>
    </source>
</evidence>
<dbReference type="GO" id="GO:0016301">
    <property type="term" value="F:kinase activity"/>
    <property type="evidence" value="ECO:0007669"/>
    <property type="project" value="InterPro"/>
</dbReference>
<evidence type="ECO:0000313" key="5">
    <source>
        <dbReference type="Proteomes" id="UP001386955"/>
    </source>
</evidence>
<gene>
    <name evidence="4" type="ORF">VNO78_20107</name>
</gene>
<dbReference type="InterPro" id="IPR044802">
    <property type="entry name" value="NADKc-like"/>
</dbReference>
<evidence type="ECO:0000256" key="1">
    <source>
        <dbReference type="ARBA" id="ARBA00022741"/>
    </source>
</evidence>
<dbReference type="InterPro" id="IPR010488">
    <property type="entry name" value="Zeta_toxin_domain"/>
</dbReference>
<dbReference type="SUPFAM" id="SSF52540">
    <property type="entry name" value="P-loop containing nucleoside triphosphate hydrolases"/>
    <property type="match status" value="1"/>
</dbReference>
<keyword evidence="5" id="KW-1185">Reference proteome</keyword>
<sequence length="522" mass="58329">MEQDNSIGKVIKFTHVLAASFARLIAAAAASSYRRSLSTVVGDQKKVIPHLHTTESGRLGEIENFSHYVVRQLGVDDASEFPELCALAQEYLRKSKGCEESIYEYVSSANVENTDSLYMKLVDEFERCILSYLAFHWNQATSVISQVLSVESRQKKKLKGIVLAATRKQRFERVTKNLKVTRVFSTLVEEMKAINGYSQCTKVMVPMALSERSPVLLFMGGGMGAGKSTVLKNILKEPFWSGAATNAVVVEADAFKESDVIYRALNSRGHHDDMLQTAELVHQSSTDAASSLLVTALNEGRDVIMDGTLSWEPFVEQTIAMARNVHNHRYRMGVGYKVAEDGTVTEKYWEQINDAEEHQSEEISNGEPCTRKPYRIELVGVVCDGYLAVVRGIRRAIMTGRAVRVNSQLKSHKRFANAFPRYCKLVDNARLYCTNAVGGPPKLIGFKDGDHNLLVDPEDIKCLEALGSLNAEADSVFELYKEPNPIMEPGSVWNEIVLSPSRPTGQEELRESIQKIEKFRKM</sequence>
<dbReference type="AlphaFoldDB" id="A0AAN9XH78"/>
<dbReference type="Proteomes" id="UP001386955">
    <property type="component" value="Unassembled WGS sequence"/>
</dbReference>
<comment type="caution">
    <text evidence="4">The sequence shown here is derived from an EMBL/GenBank/DDBJ whole genome shotgun (WGS) entry which is preliminary data.</text>
</comment>
<protein>
    <recommendedName>
        <fullName evidence="3">Zeta toxin domain-containing protein</fullName>
    </recommendedName>
</protein>
<dbReference type="PANTHER" id="PTHR31153:SF1">
    <property type="entry name" value="CALMODULIN CALCIUM-DEPENDENT NAD KINASE"/>
    <property type="match status" value="1"/>
</dbReference>